<proteinExistence type="predicted"/>
<accession>A0A8T1U0N2</accession>
<name>A0A8T1U0N2_9STRA</name>
<dbReference type="OrthoDB" id="128191at2759"/>
<dbReference type="Proteomes" id="UP000688947">
    <property type="component" value="Unassembled WGS sequence"/>
</dbReference>
<protein>
    <submittedName>
        <fullName evidence="1">Uncharacterized protein</fullName>
    </submittedName>
</protein>
<organism evidence="1 2">
    <name type="scientific">Phytophthora cactorum</name>
    <dbReference type="NCBI Taxonomy" id="29920"/>
    <lineage>
        <taxon>Eukaryota</taxon>
        <taxon>Sar</taxon>
        <taxon>Stramenopiles</taxon>
        <taxon>Oomycota</taxon>
        <taxon>Peronosporomycetes</taxon>
        <taxon>Peronosporales</taxon>
        <taxon>Peronosporaceae</taxon>
        <taxon>Phytophthora</taxon>
    </lineage>
</organism>
<dbReference type="AlphaFoldDB" id="A0A8T1U0N2"/>
<reference evidence="1" key="1">
    <citation type="submission" date="2021-01" db="EMBL/GenBank/DDBJ databases">
        <title>Phytophthora aleatoria, a newly-described species from Pinus radiata is distinct from Phytophthora cactorum isolates based on comparative genomics.</title>
        <authorList>
            <person name="Mcdougal R."/>
            <person name="Panda P."/>
            <person name="Williams N."/>
            <person name="Studholme D.J."/>
        </authorList>
    </citation>
    <scope>NUCLEOTIDE SEQUENCE</scope>
    <source>
        <strain evidence="1">NZFS 3830</strain>
    </source>
</reference>
<comment type="caution">
    <text evidence="1">The sequence shown here is derived from an EMBL/GenBank/DDBJ whole genome shotgun (WGS) entry which is preliminary data.</text>
</comment>
<evidence type="ECO:0000313" key="1">
    <source>
        <dbReference type="EMBL" id="KAG6952671.1"/>
    </source>
</evidence>
<sequence length="164" mass="18447">MDRLSGRKSNAIPHQWLLSRILTRWTDGTVSKTNVSDTEEAINWAANTANKRIAVPVELSDGVSDGVAEREQKIKRLMLRGGRFTTFGSLPYLSLLTLRGTEWADDSCMRHLLALLQREHQNVRVVDPIFHNLAEREDKLRVIASGGPFSASNELVLLALHVKY</sequence>
<evidence type="ECO:0000313" key="2">
    <source>
        <dbReference type="Proteomes" id="UP000688947"/>
    </source>
</evidence>
<gene>
    <name evidence="1" type="ORF">JG687_00012851</name>
</gene>
<dbReference type="EMBL" id="JAENGZ010000898">
    <property type="protein sequence ID" value="KAG6952671.1"/>
    <property type="molecule type" value="Genomic_DNA"/>
</dbReference>